<dbReference type="EMBL" id="SPNV01000172">
    <property type="protein sequence ID" value="KAF5859256.1"/>
    <property type="molecule type" value="Genomic_DNA"/>
</dbReference>
<proteinExistence type="predicted"/>
<sequence length="127" mass="14211">MALAAAISIGSAQTQPTVYIATTSPRSTIHFSTSSDIFKQIQSELALLLAAPDTMRENLEGASENRIILSEIDKKLQNCHWVFLDLQGFKSHFDSVGTPTQVILKREKWNKDELTKIRTRISSHVNL</sequence>
<evidence type="ECO:0000313" key="1">
    <source>
        <dbReference type="EMBL" id="KAF5859256.1"/>
    </source>
</evidence>
<accession>A0A8H5ZZS5</accession>
<dbReference type="AlphaFoldDB" id="A0A8H5ZZS5"/>
<evidence type="ECO:0000313" key="2">
    <source>
        <dbReference type="Proteomes" id="UP000541154"/>
    </source>
</evidence>
<protein>
    <submittedName>
        <fullName evidence="1">Uncharacterized protein</fullName>
    </submittedName>
</protein>
<comment type="caution">
    <text evidence="1">The sequence shown here is derived from an EMBL/GenBank/DDBJ whole genome shotgun (WGS) entry which is preliminary data.</text>
</comment>
<gene>
    <name evidence="1" type="ORF">ETB97_003161</name>
</gene>
<reference evidence="1 2" key="1">
    <citation type="submission" date="2019-04" db="EMBL/GenBank/DDBJ databases">
        <title>Aspergillus burnettii sp. nov., novel species from soil in southeast Queensland.</title>
        <authorList>
            <person name="Gilchrist C.L.M."/>
            <person name="Pitt J.I."/>
            <person name="Lange L."/>
            <person name="Lacey H.J."/>
            <person name="Vuong D."/>
            <person name="Midgley D.J."/>
            <person name="Greenfield P."/>
            <person name="Bradbury M."/>
            <person name="Lacey E."/>
            <person name="Busk P.K."/>
            <person name="Pilgaard B."/>
            <person name="Chooi Y.H."/>
            <person name="Piggott A.M."/>
        </authorList>
    </citation>
    <scope>NUCLEOTIDE SEQUENCE [LARGE SCALE GENOMIC DNA]</scope>
    <source>
        <strain evidence="1 2">FRR 5400</strain>
    </source>
</reference>
<organism evidence="1 2">
    <name type="scientific">Petromyces alliaceus</name>
    <name type="common">Aspergillus alliaceus</name>
    <dbReference type="NCBI Taxonomy" id="209559"/>
    <lineage>
        <taxon>Eukaryota</taxon>
        <taxon>Fungi</taxon>
        <taxon>Dikarya</taxon>
        <taxon>Ascomycota</taxon>
        <taxon>Pezizomycotina</taxon>
        <taxon>Eurotiomycetes</taxon>
        <taxon>Eurotiomycetidae</taxon>
        <taxon>Eurotiales</taxon>
        <taxon>Aspergillaceae</taxon>
        <taxon>Aspergillus</taxon>
        <taxon>Aspergillus subgen. Circumdati</taxon>
    </lineage>
</organism>
<keyword evidence="2" id="KW-1185">Reference proteome</keyword>
<name>A0A8H5ZZS5_PETAA</name>
<dbReference type="Proteomes" id="UP000541154">
    <property type="component" value="Unassembled WGS sequence"/>
</dbReference>